<evidence type="ECO:0000313" key="5">
    <source>
        <dbReference type="Proteomes" id="UP000015101"/>
    </source>
</evidence>
<feature type="coiled-coil region" evidence="1">
    <location>
        <begin position="1321"/>
        <end position="1348"/>
    </location>
</feature>
<evidence type="ECO:0000313" key="3">
    <source>
        <dbReference type="EMBL" id="ESO01153.1"/>
    </source>
</evidence>
<keyword evidence="5" id="KW-1185">Reference proteome</keyword>
<feature type="compositionally biased region" description="Polar residues" evidence="2">
    <location>
        <begin position="410"/>
        <end position="429"/>
    </location>
</feature>
<evidence type="ECO:0000256" key="1">
    <source>
        <dbReference type="SAM" id="Coils"/>
    </source>
</evidence>
<dbReference type="KEGG" id="hro:HELRODRAFT_175183"/>
<feature type="compositionally biased region" description="Low complexity" evidence="2">
    <location>
        <begin position="931"/>
        <end position="954"/>
    </location>
</feature>
<feature type="region of interest" description="Disordered" evidence="2">
    <location>
        <begin position="583"/>
        <end position="640"/>
    </location>
</feature>
<accession>T1F8Z1</accession>
<dbReference type="InterPro" id="IPR053019">
    <property type="entry name" value="GATA_zinc_finger"/>
</dbReference>
<feature type="region of interest" description="Disordered" evidence="2">
    <location>
        <begin position="19"/>
        <end position="98"/>
    </location>
</feature>
<feature type="compositionally biased region" description="Low complexity" evidence="2">
    <location>
        <begin position="63"/>
        <end position="93"/>
    </location>
</feature>
<feature type="compositionally biased region" description="Low complexity" evidence="2">
    <location>
        <begin position="583"/>
        <end position="593"/>
    </location>
</feature>
<dbReference type="GeneID" id="20205290"/>
<feature type="region of interest" description="Disordered" evidence="2">
    <location>
        <begin position="931"/>
        <end position="960"/>
    </location>
</feature>
<dbReference type="RefSeq" id="XP_009020865.1">
    <property type="nucleotide sequence ID" value="XM_009022617.1"/>
</dbReference>
<dbReference type="eggNOG" id="KOG4807">
    <property type="taxonomic scope" value="Eukaryota"/>
</dbReference>
<dbReference type="HOGENOM" id="CLU_257830_0_0_1"/>
<feature type="compositionally biased region" description="Low complexity" evidence="2">
    <location>
        <begin position="22"/>
        <end position="39"/>
    </location>
</feature>
<dbReference type="EMBL" id="KB096830">
    <property type="protein sequence ID" value="ESO01153.1"/>
    <property type="molecule type" value="Genomic_DNA"/>
</dbReference>
<reference evidence="3 5" key="2">
    <citation type="journal article" date="2013" name="Nature">
        <title>Insights into bilaterian evolution from three spiralian genomes.</title>
        <authorList>
            <person name="Simakov O."/>
            <person name="Marletaz F."/>
            <person name="Cho S.J."/>
            <person name="Edsinger-Gonzales E."/>
            <person name="Havlak P."/>
            <person name="Hellsten U."/>
            <person name="Kuo D.H."/>
            <person name="Larsson T."/>
            <person name="Lv J."/>
            <person name="Arendt D."/>
            <person name="Savage R."/>
            <person name="Osoegawa K."/>
            <person name="de Jong P."/>
            <person name="Grimwood J."/>
            <person name="Chapman J.A."/>
            <person name="Shapiro H."/>
            <person name="Aerts A."/>
            <person name="Otillar R.P."/>
            <person name="Terry A.Y."/>
            <person name="Boore J.L."/>
            <person name="Grigoriev I.V."/>
            <person name="Lindberg D.R."/>
            <person name="Seaver E.C."/>
            <person name="Weisblat D.A."/>
            <person name="Putnam N.H."/>
            <person name="Rokhsar D.S."/>
        </authorList>
    </citation>
    <scope>NUCLEOTIDE SEQUENCE</scope>
</reference>
<feature type="region of interest" description="Disordered" evidence="2">
    <location>
        <begin position="410"/>
        <end position="440"/>
    </location>
</feature>
<evidence type="ECO:0000313" key="4">
    <source>
        <dbReference type="EnsemblMetazoa" id="HelroP175183"/>
    </source>
</evidence>
<dbReference type="InParanoid" id="T1F8Z1"/>
<proteinExistence type="predicted"/>
<feature type="coiled-coil region" evidence="1">
    <location>
        <begin position="1218"/>
        <end position="1260"/>
    </location>
</feature>
<feature type="coiled-coil region" evidence="1">
    <location>
        <begin position="641"/>
        <end position="717"/>
    </location>
</feature>
<dbReference type="EnsemblMetazoa" id="HelroT175183">
    <property type="protein sequence ID" value="HelroP175183"/>
    <property type="gene ID" value="HelroG175183"/>
</dbReference>
<dbReference type="Proteomes" id="UP000015101">
    <property type="component" value="Unassembled WGS sequence"/>
</dbReference>
<gene>
    <name evidence="4" type="primary">20205290</name>
    <name evidence="3" type="ORF">HELRODRAFT_175183</name>
</gene>
<dbReference type="OMA" id="THEANAK"/>
<protein>
    <submittedName>
        <fullName evidence="3 4">Uncharacterized protein</fullName>
    </submittedName>
</protein>
<dbReference type="CTD" id="20205290"/>
<feature type="coiled-coil region" evidence="1">
    <location>
        <begin position="1106"/>
        <end position="1154"/>
    </location>
</feature>
<name>T1F8Z1_HELRO</name>
<dbReference type="PANTHER" id="PTHR23353">
    <property type="entry name" value="RAB-GAP/TBC-RELATED"/>
    <property type="match status" value="1"/>
</dbReference>
<dbReference type="EMBL" id="AMQM01005163">
    <property type="status" value="NOT_ANNOTATED_CDS"/>
    <property type="molecule type" value="Genomic_DNA"/>
</dbReference>
<organism evidence="4 5">
    <name type="scientific">Helobdella robusta</name>
    <name type="common">Californian leech</name>
    <dbReference type="NCBI Taxonomy" id="6412"/>
    <lineage>
        <taxon>Eukaryota</taxon>
        <taxon>Metazoa</taxon>
        <taxon>Spiralia</taxon>
        <taxon>Lophotrochozoa</taxon>
        <taxon>Annelida</taxon>
        <taxon>Clitellata</taxon>
        <taxon>Hirudinea</taxon>
        <taxon>Rhynchobdellida</taxon>
        <taxon>Glossiphoniidae</taxon>
        <taxon>Helobdella</taxon>
    </lineage>
</organism>
<evidence type="ECO:0000256" key="2">
    <source>
        <dbReference type="SAM" id="MobiDB-lite"/>
    </source>
</evidence>
<feature type="compositionally biased region" description="Low complexity" evidence="2">
    <location>
        <begin position="431"/>
        <end position="440"/>
    </location>
</feature>
<dbReference type="Gene3D" id="1.10.287.1490">
    <property type="match status" value="1"/>
</dbReference>
<sequence>MMSSYRNVGDNFHGNNKFVNDSISSSNNNNNNNNNSIRMSRSRRKIQKYRKKRDQLEDELVMKTKSLSSTTSTQPPASSLNNYNFKNTNNPNNDKSKQRSYSICCDLDQLHITGIVLGTVRMWEERSRSFDASQGRSRGGLSKMATGRRSGGKNYSYDNYGNYKNYSDKEDVNYALKKAEKERVVDRMDGGNLAYRRNNSANDITLVARRYNKNKNNNNININNNFKKKYYYSSTNDDECEDDDDEDRLSSISTSSNYFRGSKMQYLNKINNKYNNNNNNYYYYYNNMKYKTNDYSSKLHSDNDRNGKAEKLSTHEMLFNRNNAKDVNRAKPLSYLNNNMINNLYNNNNNDDTAPSNAGNFKTAGSPMTSTPFTTISSSLASSFFKNTQTGPIGGVRSSSDWLQQSKSKFNQYRSRNPSKSINSSNEALKNNINSNNDVNKNTDFNNHEVVYNVDNLIDVCLDDILLDNLKIKSKPNRSSPSKSPEFSKENNKNPSVNSLIENHANNTNNINNGFSNVVSSVNDSNNVNDATISSSAYGVISCAAINAREDNSFYKNINFNNIKSNNNFHNVNDNVDNVDDNNVTDNNVNDENIYAKDTSTELKNTQASSIYHDRSKRNSRVDVATSSSSSSSPPTSSTLLKEMKVENEILNKRIVDLELERNKLKTEVLENSNNTKLKNLENLELLQKIDCVKNDLMKSEKLIAKLRAESDEYLKNIGDKNEVIAKLQMKIRESSNVFNDKYYNDLKFERDSLLLKVDGMQKVLNGQESELDSGKKLNTKCEAENSWLKSELDRKSETILNLHDDVLHLRNELNKVTTALNEKDTKICLLSADLNKFETDFNKLSKESESQLLNSKKLFEQNKFLEKDVSMKNGELAKLQGDLSALKSENDELNARLEFNLEDRGYIAEELEAVKQENAKLKQQLEEQQSLNAQMKSTAANTTNNYNNETASSESKERCSELEQELLEAKQYCSTLINQIETFQSTISELNSDYKKLKMQLQCEIGGLTDQVKSLEKEKAQMHEKLRKVSEENVQLVGSAKQDEQIILSRDKLIRDYEKQIADFKKSLGEKKPETIIKDTSSTLANKNNDIEKQHANSALNSNNNNNSNNSVAQLQSTIQNLKRQIRNLEIGLEEAKTSNSELNKKIQFEVKKSNRLLLEKREMRLKMEGYDNNNYNINNSEESDGDESVYVKVEPLGGVKNEKLTESYVTVDNSSLKNKDDEIEELKHKISQLEEQLLNAQTNHEQELSEQRANHRRELSSRIDEMMKRLTDVEVMNLPVDEDVVRKKYMKDVNRIKEMYDRGFNTLEKSQQQTIADLKRKQIVELEKMRQEKELLLKEEAAATQAG</sequence>
<reference evidence="4" key="3">
    <citation type="submission" date="2015-06" db="UniProtKB">
        <authorList>
            <consortium name="EnsemblMetazoa"/>
        </authorList>
    </citation>
    <scope>IDENTIFICATION</scope>
</reference>
<feature type="region of interest" description="Disordered" evidence="2">
    <location>
        <begin position="128"/>
        <end position="154"/>
    </location>
</feature>
<keyword evidence="1" id="KW-0175">Coiled coil</keyword>
<feature type="compositionally biased region" description="Low complexity" evidence="2">
    <location>
        <begin position="626"/>
        <end position="639"/>
    </location>
</feature>
<feature type="region of interest" description="Disordered" evidence="2">
    <location>
        <begin position="473"/>
        <end position="505"/>
    </location>
</feature>
<feature type="compositionally biased region" description="Basic residues" evidence="2">
    <location>
        <begin position="40"/>
        <end position="53"/>
    </location>
</feature>
<reference evidence="5" key="1">
    <citation type="submission" date="2012-12" db="EMBL/GenBank/DDBJ databases">
        <authorList>
            <person name="Hellsten U."/>
            <person name="Grimwood J."/>
            <person name="Chapman J.A."/>
            <person name="Shapiro H."/>
            <person name="Aerts A."/>
            <person name="Otillar R.P."/>
            <person name="Terry A.Y."/>
            <person name="Boore J.L."/>
            <person name="Simakov O."/>
            <person name="Marletaz F."/>
            <person name="Cho S.-J."/>
            <person name="Edsinger-Gonzales E."/>
            <person name="Havlak P."/>
            <person name="Kuo D.-H."/>
            <person name="Larsson T."/>
            <person name="Lv J."/>
            <person name="Arendt D."/>
            <person name="Savage R."/>
            <person name="Osoegawa K."/>
            <person name="de Jong P."/>
            <person name="Lindberg D.R."/>
            <person name="Seaver E.C."/>
            <person name="Weisblat D.A."/>
            <person name="Putnam N.H."/>
            <person name="Grigoriev I.V."/>
            <person name="Rokhsar D.S."/>
        </authorList>
    </citation>
    <scope>NUCLEOTIDE SEQUENCE</scope>
</reference>
<dbReference type="PANTHER" id="PTHR23353:SF23">
    <property type="entry name" value="PROTEIN HAIRLESS"/>
    <property type="match status" value="1"/>
</dbReference>